<evidence type="ECO:0000313" key="6">
    <source>
        <dbReference type="Proteomes" id="UP001139494"/>
    </source>
</evidence>
<feature type="region of interest" description="Disordered" evidence="1">
    <location>
        <begin position="31"/>
        <end position="51"/>
    </location>
</feature>
<dbReference type="RefSeq" id="WP_256030567.1">
    <property type="nucleotide sequence ID" value="NZ_JAHLKM010000027.1"/>
</dbReference>
<sequence>MVRAPGHAGALLFVGLLCCSLLVGGIGAASGTQRADTQQPASSGDGFGDLETGTFEADRTVFVITVRDNGSARWRFRYEQRLENDTDIEDFETYAERFNENDTESFRNFRERALTLVDSGSETTGREMSAGGFRRNARIEERPPAGSEFGVVEMSFVWDGFATVERETVVVGDVFVGGLYVGPDQQLRFDRGPNLQFESTAPEPDTTAAGTLPESETITWIGEASFADRQPRVVFVERDSGTAPGGTDTDGDTDTDTDSTPDTDTATENSAGSIGSIVPLVVVGAVILLGVGAVFVYRAGLLATGTIEADGSSPNDTSADPSTEATPTTAMNDADTETMAEQNDGSTPGAPQPIADEEFLSDEEQVVALLESRGGRMKQVEIVDRTDWSKSKVSMLLSDMESEGTVSKLRVGRENIVSLAGHEPDAAGSPFDDE</sequence>
<feature type="region of interest" description="Disordered" evidence="1">
    <location>
        <begin position="236"/>
        <end position="271"/>
    </location>
</feature>
<reference evidence="5" key="1">
    <citation type="journal article" date="2023" name="Front. Microbiol.">
        <title>Genomic-based phylogenetic and metabolic analyses of the genus Natronomonas, and description of Natronomonas aquatica sp. nov.</title>
        <authorList>
            <person name="Garcia-Roldan A."/>
            <person name="Duran-Viseras A."/>
            <person name="de la Haba R.R."/>
            <person name="Corral P."/>
            <person name="Sanchez-Porro C."/>
            <person name="Ventosa A."/>
        </authorList>
    </citation>
    <scope>NUCLEOTIDE SEQUENCE</scope>
    <source>
        <strain evidence="5">F2-12</strain>
    </source>
</reference>
<keyword evidence="2" id="KW-1133">Transmembrane helix</keyword>
<dbReference type="Pfam" id="PF24036">
    <property type="entry name" value="DUF7345"/>
    <property type="match status" value="1"/>
</dbReference>
<feature type="region of interest" description="Disordered" evidence="1">
    <location>
        <begin position="307"/>
        <end position="330"/>
    </location>
</feature>
<accession>A0A9R1CVH5</accession>
<dbReference type="SUPFAM" id="SSF46785">
    <property type="entry name" value="Winged helix' DNA-binding domain"/>
    <property type="match status" value="1"/>
</dbReference>
<dbReference type="AlphaFoldDB" id="A0A9R1CVH5"/>
<dbReference type="Proteomes" id="UP001139494">
    <property type="component" value="Unassembled WGS sequence"/>
</dbReference>
<dbReference type="Gene3D" id="1.10.10.10">
    <property type="entry name" value="Winged helix-like DNA-binding domain superfamily/Winged helix DNA-binding domain"/>
    <property type="match status" value="1"/>
</dbReference>
<gene>
    <name evidence="5" type="ORF">KM295_13740</name>
</gene>
<dbReference type="InterPro" id="IPR036390">
    <property type="entry name" value="WH_DNA-bd_sf"/>
</dbReference>
<feature type="region of interest" description="Disordered" evidence="1">
    <location>
        <begin position="194"/>
        <end position="213"/>
    </location>
</feature>
<feature type="transmembrane region" description="Helical" evidence="2">
    <location>
        <begin position="277"/>
        <end position="297"/>
    </location>
</feature>
<dbReference type="EMBL" id="JAHLKM010000027">
    <property type="protein sequence ID" value="MCQ4334518.1"/>
    <property type="molecule type" value="Genomic_DNA"/>
</dbReference>
<feature type="compositionally biased region" description="Acidic residues" evidence="1">
    <location>
        <begin position="249"/>
        <end position="261"/>
    </location>
</feature>
<evidence type="ECO:0000313" key="5">
    <source>
        <dbReference type="EMBL" id="MCQ4334518.1"/>
    </source>
</evidence>
<keyword evidence="6" id="KW-1185">Reference proteome</keyword>
<keyword evidence="2" id="KW-0812">Transmembrane</keyword>
<dbReference type="InterPro" id="IPR036388">
    <property type="entry name" value="WH-like_DNA-bd_sf"/>
</dbReference>
<dbReference type="Pfam" id="PF24034">
    <property type="entry name" value="DUF7343"/>
    <property type="match status" value="1"/>
</dbReference>
<evidence type="ECO:0000256" key="1">
    <source>
        <dbReference type="SAM" id="MobiDB-lite"/>
    </source>
</evidence>
<proteinExistence type="predicted"/>
<keyword evidence="2" id="KW-0472">Membrane</keyword>
<protein>
    <submittedName>
        <fullName evidence="5">Helix-turn-helix domain-containing protein</fullName>
    </submittedName>
</protein>
<comment type="caution">
    <text evidence="5">The sequence shown here is derived from an EMBL/GenBank/DDBJ whole genome shotgun (WGS) entry which is preliminary data.</text>
</comment>
<feature type="compositionally biased region" description="Polar residues" evidence="1">
    <location>
        <begin position="31"/>
        <end position="42"/>
    </location>
</feature>
<dbReference type="InterPro" id="IPR055769">
    <property type="entry name" value="DUF7345"/>
</dbReference>
<dbReference type="InterPro" id="IPR055767">
    <property type="entry name" value="DUF7343"/>
</dbReference>
<evidence type="ECO:0000259" key="3">
    <source>
        <dbReference type="Pfam" id="PF24034"/>
    </source>
</evidence>
<feature type="domain" description="DUF7345" evidence="4">
    <location>
        <begin position="64"/>
        <end position="189"/>
    </location>
</feature>
<feature type="compositionally biased region" description="Polar residues" evidence="1">
    <location>
        <begin position="312"/>
        <end position="330"/>
    </location>
</feature>
<evidence type="ECO:0000256" key="2">
    <source>
        <dbReference type="SAM" id="Phobius"/>
    </source>
</evidence>
<name>A0A9R1CVH5_9EURY</name>
<evidence type="ECO:0000259" key="4">
    <source>
        <dbReference type="Pfam" id="PF24036"/>
    </source>
</evidence>
<feature type="domain" description="DUF7343" evidence="3">
    <location>
        <begin position="360"/>
        <end position="419"/>
    </location>
</feature>
<organism evidence="5 6">
    <name type="scientific">Natronomonas aquatica</name>
    <dbReference type="NCBI Taxonomy" id="2841590"/>
    <lineage>
        <taxon>Archaea</taxon>
        <taxon>Methanobacteriati</taxon>
        <taxon>Methanobacteriota</taxon>
        <taxon>Stenosarchaea group</taxon>
        <taxon>Halobacteria</taxon>
        <taxon>Halobacteriales</taxon>
        <taxon>Natronomonadaceae</taxon>
        <taxon>Natronomonas</taxon>
    </lineage>
</organism>